<gene>
    <name evidence="1" type="ORF">B296_00008530</name>
</gene>
<dbReference type="AlphaFoldDB" id="A0A427ANC0"/>
<sequence>MSGAMVDCGLFAVDCVVKKSKKDDRTNETMLDAEKAKFGAPYCDFRPCDRSSSCLEAEKVLKELMKGEGNSWMEAEKVWEELIAREGLFWFGSFWGNAD</sequence>
<accession>A0A427ANC0</accession>
<dbReference type="Proteomes" id="UP000287651">
    <property type="component" value="Unassembled WGS sequence"/>
</dbReference>
<evidence type="ECO:0000313" key="2">
    <source>
        <dbReference type="Proteomes" id="UP000287651"/>
    </source>
</evidence>
<reference evidence="1 2" key="1">
    <citation type="journal article" date="2014" name="Agronomy (Basel)">
        <title>A Draft Genome Sequence for Ensete ventricosum, the Drought-Tolerant Tree Against Hunger.</title>
        <authorList>
            <person name="Harrison J."/>
            <person name="Moore K.A."/>
            <person name="Paszkiewicz K."/>
            <person name="Jones T."/>
            <person name="Grant M."/>
            <person name="Ambacheew D."/>
            <person name="Muzemil S."/>
            <person name="Studholme D.J."/>
        </authorList>
    </citation>
    <scope>NUCLEOTIDE SEQUENCE [LARGE SCALE GENOMIC DNA]</scope>
</reference>
<name>A0A427ANC0_ENSVE</name>
<dbReference type="EMBL" id="AMZH03001858">
    <property type="protein sequence ID" value="RRT77721.1"/>
    <property type="molecule type" value="Genomic_DNA"/>
</dbReference>
<organism evidence="1 2">
    <name type="scientific">Ensete ventricosum</name>
    <name type="common">Abyssinian banana</name>
    <name type="synonym">Musa ensete</name>
    <dbReference type="NCBI Taxonomy" id="4639"/>
    <lineage>
        <taxon>Eukaryota</taxon>
        <taxon>Viridiplantae</taxon>
        <taxon>Streptophyta</taxon>
        <taxon>Embryophyta</taxon>
        <taxon>Tracheophyta</taxon>
        <taxon>Spermatophyta</taxon>
        <taxon>Magnoliopsida</taxon>
        <taxon>Liliopsida</taxon>
        <taxon>Zingiberales</taxon>
        <taxon>Musaceae</taxon>
        <taxon>Ensete</taxon>
    </lineage>
</organism>
<protein>
    <submittedName>
        <fullName evidence="1">Uncharacterized protein</fullName>
    </submittedName>
</protein>
<proteinExistence type="predicted"/>
<comment type="caution">
    <text evidence="1">The sequence shown here is derived from an EMBL/GenBank/DDBJ whole genome shotgun (WGS) entry which is preliminary data.</text>
</comment>
<evidence type="ECO:0000313" key="1">
    <source>
        <dbReference type="EMBL" id="RRT77721.1"/>
    </source>
</evidence>